<dbReference type="PANTHER" id="PTHR46558">
    <property type="entry name" value="TRACRIPTIONAL REGULATORY PROTEIN-RELATED-RELATED"/>
    <property type="match status" value="1"/>
</dbReference>
<dbReference type="InterPro" id="IPR010982">
    <property type="entry name" value="Lambda_DNA-bd_dom_sf"/>
</dbReference>
<dbReference type="SMART" id="SM00530">
    <property type="entry name" value="HTH_XRE"/>
    <property type="match status" value="1"/>
</dbReference>
<dbReference type="EMBL" id="JAVRHP010000146">
    <property type="protein sequence ID" value="MDT0651637.1"/>
    <property type="molecule type" value="Genomic_DNA"/>
</dbReference>
<accession>A0ABU3CZ43</accession>
<dbReference type="SUPFAM" id="SSF47413">
    <property type="entry name" value="lambda repressor-like DNA-binding domains"/>
    <property type="match status" value="1"/>
</dbReference>
<name>A0ABU3CZ43_9FLAO</name>
<dbReference type="Pfam" id="PF01381">
    <property type="entry name" value="HTH_3"/>
    <property type="match status" value="1"/>
</dbReference>
<reference evidence="3 4" key="1">
    <citation type="submission" date="2023-09" db="EMBL/GenBank/DDBJ databases">
        <authorList>
            <person name="Rey-Velasco X."/>
        </authorList>
    </citation>
    <scope>NUCLEOTIDE SEQUENCE [LARGE SCALE GENOMIC DNA]</scope>
    <source>
        <strain evidence="3 4">F297</strain>
    </source>
</reference>
<dbReference type="InterPro" id="IPR001387">
    <property type="entry name" value="Cro/C1-type_HTH"/>
</dbReference>
<comment type="caution">
    <text evidence="3">The sequence shown here is derived from an EMBL/GenBank/DDBJ whole genome shotgun (WGS) entry which is preliminary data.</text>
</comment>
<dbReference type="PANTHER" id="PTHR46558:SF4">
    <property type="entry name" value="DNA-BIDING PHAGE PROTEIN"/>
    <property type="match status" value="1"/>
</dbReference>
<proteinExistence type="predicted"/>
<dbReference type="Proteomes" id="UP001248819">
    <property type="component" value="Unassembled WGS sequence"/>
</dbReference>
<protein>
    <submittedName>
        <fullName evidence="3">Helix-turn-helix transcriptional regulator</fullName>
    </submittedName>
</protein>
<gene>
    <name evidence="3" type="ORF">RM529_15895</name>
</gene>
<dbReference type="Gene3D" id="1.10.260.40">
    <property type="entry name" value="lambda repressor-like DNA-binding domains"/>
    <property type="match status" value="1"/>
</dbReference>
<dbReference type="PROSITE" id="PS50943">
    <property type="entry name" value="HTH_CROC1"/>
    <property type="match status" value="1"/>
</dbReference>
<sequence length="76" mass="8862">MVIDRMKIAQRIKGLRYQSRYSQQYIADKLFISQAAYSLLENGQNCIALDHIIRLSCIYHKTTDFLLLGKESEHLS</sequence>
<organism evidence="3 4">
    <name type="scientific">Autumnicola edwardsiae</name>
    <dbReference type="NCBI Taxonomy" id="3075594"/>
    <lineage>
        <taxon>Bacteria</taxon>
        <taxon>Pseudomonadati</taxon>
        <taxon>Bacteroidota</taxon>
        <taxon>Flavobacteriia</taxon>
        <taxon>Flavobacteriales</taxon>
        <taxon>Flavobacteriaceae</taxon>
        <taxon>Autumnicola</taxon>
    </lineage>
</organism>
<feature type="domain" description="HTH cro/C1-type" evidence="2">
    <location>
        <begin position="12"/>
        <end position="66"/>
    </location>
</feature>
<dbReference type="RefSeq" id="WP_311485731.1">
    <property type="nucleotide sequence ID" value="NZ_JAVRHP010000146.1"/>
</dbReference>
<keyword evidence="4" id="KW-1185">Reference proteome</keyword>
<evidence type="ECO:0000259" key="2">
    <source>
        <dbReference type="PROSITE" id="PS50943"/>
    </source>
</evidence>
<evidence type="ECO:0000256" key="1">
    <source>
        <dbReference type="ARBA" id="ARBA00023125"/>
    </source>
</evidence>
<evidence type="ECO:0000313" key="4">
    <source>
        <dbReference type="Proteomes" id="UP001248819"/>
    </source>
</evidence>
<evidence type="ECO:0000313" key="3">
    <source>
        <dbReference type="EMBL" id="MDT0651637.1"/>
    </source>
</evidence>
<keyword evidence="1" id="KW-0238">DNA-binding</keyword>
<dbReference type="CDD" id="cd00093">
    <property type="entry name" value="HTH_XRE"/>
    <property type="match status" value="1"/>
</dbReference>